<dbReference type="InterPro" id="IPR012337">
    <property type="entry name" value="RNaseH-like_sf"/>
</dbReference>
<accession>A0AAV8ZSZ5</accession>
<gene>
    <name evidence="1" type="ORF">NQ314_001936</name>
</gene>
<organism evidence="1 2">
    <name type="scientific">Rhamnusium bicolor</name>
    <dbReference type="NCBI Taxonomy" id="1586634"/>
    <lineage>
        <taxon>Eukaryota</taxon>
        <taxon>Metazoa</taxon>
        <taxon>Ecdysozoa</taxon>
        <taxon>Arthropoda</taxon>
        <taxon>Hexapoda</taxon>
        <taxon>Insecta</taxon>
        <taxon>Pterygota</taxon>
        <taxon>Neoptera</taxon>
        <taxon>Endopterygota</taxon>
        <taxon>Coleoptera</taxon>
        <taxon>Polyphaga</taxon>
        <taxon>Cucujiformia</taxon>
        <taxon>Chrysomeloidea</taxon>
        <taxon>Cerambycidae</taxon>
        <taxon>Lepturinae</taxon>
        <taxon>Rhagiini</taxon>
        <taxon>Rhamnusium</taxon>
    </lineage>
</organism>
<keyword evidence="2" id="KW-1185">Reference proteome</keyword>
<dbReference type="EMBL" id="JANEYF010000603">
    <property type="protein sequence ID" value="KAJ8969037.1"/>
    <property type="molecule type" value="Genomic_DNA"/>
</dbReference>
<reference evidence="1" key="1">
    <citation type="journal article" date="2023" name="Insect Mol. Biol.">
        <title>Genome sequencing provides insights into the evolution of gene families encoding plant cell wall-degrading enzymes in longhorned beetles.</title>
        <authorList>
            <person name="Shin N.R."/>
            <person name="Okamura Y."/>
            <person name="Kirsch R."/>
            <person name="Pauchet Y."/>
        </authorList>
    </citation>
    <scope>NUCLEOTIDE SEQUENCE</scope>
    <source>
        <strain evidence="1">RBIC_L_NR</strain>
    </source>
</reference>
<proteinExistence type="predicted"/>
<evidence type="ECO:0000313" key="1">
    <source>
        <dbReference type="EMBL" id="KAJ8969037.1"/>
    </source>
</evidence>
<evidence type="ECO:0000313" key="2">
    <source>
        <dbReference type="Proteomes" id="UP001162156"/>
    </source>
</evidence>
<dbReference type="SUPFAM" id="SSF53098">
    <property type="entry name" value="Ribonuclease H-like"/>
    <property type="match status" value="1"/>
</dbReference>
<protein>
    <recommendedName>
        <fullName evidence="3">DUF659 domain-containing protein</fullName>
    </recommendedName>
</protein>
<evidence type="ECO:0008006" key="3">
    <source>
        <dbReference type="Google" id="ProtNLM"/>
    </source>
</evidence>
<sequence length="202" mass="23132">MRKKNVHAVYKTVIQEIKVSLDNDSFHIIVDESTDTCSRYIVRLITGALQENNPCKPYLIASKELDKTNNVTVTRFVQSSSSEFFLPNAIPAEKFLMFLSDAALYIVKVGRNLKIFYPNMVHVTCLLHGINIVTETVRTRYPLVNKLISNVKKVFLKAPLRMQMYKERLPGVSLPPEPIITRWGTWIKAAYSTQNTSKLLRN</sequence>
<dbReference type="Proteomes" id="UP001162156">
    <property type="component" value="Unassembled WGS sequence"/>
</dbReference>
<comment type="caution">
    <text evidence="1">The sequence shown here is derived from an EMBL/GenBank/DDBJ whole genome shotgun (WGS) entry which is preliminary data.</text>
</comment>
<dbReference type="AlphaFoldDB" id="A0AAV8ZSZ5"/>
<name>A0AAV8ZSZ5_9CUCU</name>